<dbReference type="Gene3D" id="3.40.710.10">
    <property type="entry name" value="DD-peptidase/beta-lactamase superfamily"/>
    <property type="match status" value="1"/>
</dbReference>
<dbReference type="InterPro" id="IPR001460">
    <property type="entry name" value="PCN-bd_Tpept"/>
</dbReference>
<dbReference type="Gene3D" id="1.10.3810.10">
    <property type="entry name" value="Biosynthetic peptidoglycan transglycosylase-like"/>
    <property type="match status" value="1"/>
</dbReference>
<dbReference type="OrthoDB" id="9766909at2"/>
<reference evidence="10 11" key="1">
    <citation type="journal article" date="2008" name="Proc. Natl. Acad. Sci. U.S.A.">
        <title>Niche adaptation and genome expansion in the chlorophyll d-producing cyanobacterium Acaryochloris marina.</title>
        <authorList>
            <person name="Swingley W.D."/>
            <person name="Chen M."/>
            <person name="Cheung P.C."/>
            <person name="Conrad A.L."/>
            <person name="Dejesa L.C."/>
            <person name="Hao J."/>
            <person name="Honchak B.M."/>
            <person name="Karbach L.E."/>
            <person name="Kurdoglu A."/>
            <person name="Lahiri S."/>
            <person name="Mastrian S.D."/>
            <person name="Miyashita H."/>
            <person name="Page L."/>
            <person name="Ramakrishna P."/>
            <person name="Satoh S."/>
            <person name="Sattley W.M."/>
            <person name="Shimada Y."/>
            <person name="Taylor H.L."/>
            <person name="Tomo T."/>
            <person name="Tsuchiya T."/>
            <person name="Wang Z.T."/>
            <person name="Raymond J."/>
            <person name="Mimuro M."/>
            <person name="Blankenship R.E."/>
            <person name="Touchman J.W."/>
        </authorList>
    </citation>
    <scope>NUCLEOTIDE SEQUENCE [LARGE SCALE GENOMIC DNA]</scope>
    <source>
        <strain evidence="11">MBIC 11017</strain>
    </source>
</reference>
<keyword evidence="2" id="KW-0645">Protease</keyword>
<dbReference type="Gene3D" id="2.60.200.20">
    <property type="match status" value="1"/>
</dbReference>
<comment type="catalytic activity">
    <reaction evidence="8">
        <text>[GlcNAc-(1-&gt;4)-Mur2Ac(oyl-L-Ala-gamma-D-Glu-L-Lys-D-Ala-D-Ala)](n)-di-trans,octa-cis-undecaprenyl diphosphate + beta-D-GlcNAc-(1-&gt;4)-Mur2Ac(oyl-L-Ala-gamma-D-Glu-L-Lys-D-Ala-D-Ala)-di-trans,octa-cis-undecaprenyl diphosphate = [GlcNAc-(1-&gt;4)-Mur2Ac(oyl-L-Ala-gamma-D-Glu-L-Lys-D-Ala-D-Ala)](n+1)-di-trans,octa-cis-undecaprenyl diphosphate + di-trans,octa-cis-undecaprenyl diphosphate + H(+)</text>
        <dbReference type="Rhea" id="RHEA:23708"/>
        <dbReference type="Rhea" id="RHEA-COMP:9602"/>
        <dbReference type="Rhea" id="RHEA-COMP:9603"/>
        <dbReference type="ChEBI" id="CHEBI:15378"/>
        <dbReference type="ChEBI" id="CHEBI:58405"/>
        <dbReference type="ChEBI" id="CHEBI:60033"/>
        <dbReference type="ChEBI" id="CHEBI:78435"/>
        <dbReference type="EC" id="2.4.99.28"/>
    </reaction>
</comment>
<dbReference type="GO" id="GO:0006508">
    <property type="term" value="P:proteolysis"/>
    <property type="evidence" value="ECO:0007669"/>
    <property type="project" value="UniProtKB-KW"/>
</dbReference>
<keyword evidence="5" id="KW-0378">Hydrolase</keyword>
<evidence type="ECO:0000256" key="7">
    <source>
        <dbReference type="ARBA" id="ARBA00034000"/>
    </source>
</evidence>
<dbReference type="InterPro" id="IPR000253">
    <property type="entry name" value="FHA_dom"/>
</dbReference>
<dbReference type="PANTHER" id="PTHR32282">
    <property type="entry name" value="BINDING PROTEIN TRANSPEPTIDASE, PUTATIVE-RELATED"/>
    <property type="match status" value="1"/>
</dbReference>
<dbReference type="HOGENOM" id="CLU_006354_2_7_3"/>
<dbReference type="AlphaFoldDB" id="B0CC80"/>
<feature type="domain" description="FHA" evidence="9">
    <location>
        <begin position="62"/>
        <end position="114"/>
    </location>
</feature>
<dbReference type="InterPro" id="IPR023346">
    <property type="entry name" value="Lysozyme-like_dom_sf"/>
</dbReference>
<dbReference type="CAZy" id="GT51">
    <property type="family name" value="Glycosyltransferase Family 51"/>
</dbReference>
<dbReference type="GO" id="GO:0008658">
    <property type="term" value="F:penicillin binding"/>
    <property type="evidence" value="ECO:0007669"/>
    <property type="project" value="InterPro"/>
</dbReference>
<dbReference type="SUPFAM" id="SSF53955">
    <property type="entry name" value="Lysozyme-like"/>
    <property type="match status" value="1"/>
</dbReference>
<dbReference type="NCBIfam" id="TIGR02074">
    <property type="entry name" value="PBP_1a_fam"/>
    <property type="match status" value="1"/>
</dbReference>
<keyword evidence="11" id="KW-1185">Reference proteome</keyword>
<gene>
    <name evidence="10" type="ordered locus">AM1_1744</name>
</gene>
<evidence type="ECO:0000256" key="2">
    <source>
        <dbReference type="ARBA" id="ARBA00022670"/>
    </source>
</evidence>
<keyword evidence="3" id="KW-0328">Glycosyltransferase</keyword>
<dbReference type="GO" id="GO:0008955">
    <property type="term" value="F:peptidoglycan glycosyltransferase activity"/>
    <property type="evidence" value="ECO:0007669"/>
    <property type="project" value="UniProtKB-EC"/>
</dbReference>
<dbReference type="Pfam" id="PF00905">
    <property type="entry name" value="Transpeptidase"/>
    <property type="match status" value="1"/>
</dbReference>
<dbReference type="SUPFAM" id="SSF49879">
    <property type="entry name" value="SMAD/FHA domain"/>
    <property type="match status" value="1"/>
</dbReference>
<dbReference type="EMBL" id="CP000828">
    <property type="protein sequence ID" value="ABW26765.1"/>
    <property type="molecule type" value="Genomic_DNA"/>
</dbReference>
<dbReference type="Proteomes" id="UP000000268">
    <property type="component" value="Chromosome"/>
</dbReference>
<dbReference type="Pfam" id="PF00498">
    <property type="entry name" value="FHA"/>
    <property type="match status" value="1"/>
</dbReference>
<dbReference type="eggNOG" id="COG0744">
    <property type="taxonomic scope" value="Bacteria"/>
</dbReference>
<dbReference type="Pfam" id="PF00912">
    <property type="entry name" value="Transgly"/>
    <property type="match status" value="1"/>
</dbReference>
<evidence type="ECO:0000256" key="8">
    <source>
        <dbReference type="ARBA" id="ARBA00049902"/>
    </source>
</evidence>
<accession>B0CC80</accession>
<dbReference type="InterPro" id="IPR001264">
    <property type="entry name" value="Glyco_trans_51"/>
</dbReference>
<keyword evidence="1" id="KW-0121">Carboxypeptidase</keyword>
<dbReference type="eggNOG" id="COG1716">
    <property type="taxonomic scope" value="Bacteria"/>
</dbReference>
<dbReference type="RefSeq" id="WP_012162280.1">
    <property type="nucleotide sequence ID" value="NC_009925.1"/>
</dbReference>
<evidence type="ECO:0000256" key="6">
    <source>
        <dbReference type="ARBA" id="ARBA00023268"/>
    </source>
</evidence>
<protein>
    <submittedName>
        <fullName evidence="10">Penicillin-binding protein, 1A family</fullName>
    </submittedName>
</protein>
<evidence type="ECO:0000256" key="5">
    <source>
        <dbReference type="ARBA" id="ARBA00022801"/>
    </source>
</evidence>
<dbReference type="InterPro" id="IPR008984">
    <property type="entry name" value="SMAD_FHA_dom_sf"/>
</dbReference>
<dbReference type="CDD" id="cd00060">
    <property type="entry name" value="FHA"/>
    <property type="match status" value="1"/>
</dbReference>
<dbReference type="PROSITE" id="PS50006">
    <property type="entry name" value="FHA_DOMAIN"/>
    <property type="match status" value="1"/>
</dbReference>
<evidence type="ECO:0000256" key="4">
    <source>
        <dbReference type="ARBA" id="ARBA00022679"/>
    </source>
</evidence>
<dbReference type="SMART" id="SM00240">
    <property type="entry name" value="FHA"/>
    <property type="match status" value="1"/>
</dbReference>
<evidence type="ECO:0000256" key="1">
    <source>
        <dbReference type="ARBA" id="ARBA00022645"/>
    </source>
</evidence>
<comment type="catalytic activity">
    <reaction evidence="7">
        <text>Preferential cleavage: (Ac)2-L-Lys-D-Ala-|-D-Ala. Also transpeptidation of peptidyl-alanyl moieties that are N-acyl substituents of D-alanine.</text>
        <dbReference type="EC" id="3.4.16.4"/>
    </reaction>
</comment>
<dbReference type="SUPFAM" id="SSF56601">
    <property type="entry name" value="beta-lactamase/transpeptidase-like"/>
    <property type="match status" value="1"/>
</dbReference>
<dbReference type="InterPro" id="IPR012338">
    <property type="entry name" value="Beta-lactam/transpept-like"/>
</dbReference>
<keyword evidence="6" id="KW-0511">Multifunctional enzyme</keyword>
<keyword evidence="4" id="KW-0808">Transferase</keyword>
<organism evidence="10 11">
    <name type="scientific">Acaryochloris marina (strain MBIC 11017)</name>
    <dbReference type="NCBI Taxonomy" id="329726"/>
    <lineage>
        <taxon>Bacteria</taxon>
        <taxon>Bacillati</taxon>
        <taxon>Cyanobacteriota</taxon>
        <taxon>Cyanophyceae</taxon>
        <taxon>Acaryochloridales</taxon>
        <taxon>Acaryochloridaceae</taxon>
        <taxon>Acaryochloris</taxon>
    </lineage>
</organism>
<name>B0CC80_ACAM1</name>
<dbReference type="STRING" id="329726.AM1_1744"/>
<dbReference type="GO" id="GO:0030288">
    <property type="term" value="C:outer membrane-bounded periplasmic space"/>
    <property type="evidence" value="ECO:0007669"/>
    <property type="project" value="TreeGrafter"/>
</dbReference>
<evidence type="ECO:0000256" key="3">
    <source>
        <dbReference type="ARBA" id="ARBA00022676"/>
    </source>
</evidence>
<sequence length="747" mass="81828">MTSPKPSPSKTFLGNVTQVVRTIQAKADLSKLTLKRNARVPELKINSGEGEPQSYPLISDRYIIGRSARTCDIVIRNPIVSQVHASIQRDGKRRTFLIRDEQSTNGIFRRKRRVDSHALRHKDVLTLGPAALEAAVSVEYIDPPPWYVRGMRYLLYGTAGVVGLTLLVVAAEWQKFTVRPLPTTNQGPIVVLSRDQTPLARRRDTVHGELKSLDDFSPHIVNALLASEDSRFYWHMGVDPIGIVRAVITNVAGGSVREGASTITQQLARSVFRSYVGSEDTLDRKFREAVVALKLETYYSKDFLLLTYLNKVYLGIYANGFEDAARFYFDKSAKDLSIAESATLVGILPAPNAFNPVQDYNAALEFRNRVITRMAQQGRISQEEANRARRSRIEISPKAREELQSVKAPYYYSYVFDELEELLGASLAQEGNFIVTTNLDLAVQNTAEQTLSNAVATSGSTFGYSQGALLTVDYEAGEIIALVGGTDFSKSQFNRVTQAQRQPGSTFKLFGYTAAVDANISPNKTYSCSPLTWQGQTFTGCQNGGSGNIDMFRGFALSENVVALRVAQDVGIPRVVQTARQLGITSPLQAVPALVLGQSEVTPLELTRAFAIVANRGRRHTPRAIRQVLDAGDCKDSRSISTCRVIYDGTQNASTQVLDPGVAVVMQDMMRQVVQSGTGRGAAVASGAAGKTGTTNLGRDLWFVGYVPRRNLLTGIWLGNDDNSPTSGSSAQAAAVWGDYMRQIINQ</sequence>
<dbReference type="InterPro" id="IPR050396">
    <property type="entry name" value="Glycosyltr_51/Transpeptidase"/>
</dbReference>
<proteinExistence type="predicted"/>
<dbReference type="GO" id="GO:0009252">
    <property type="term" value="P:peptidoglycan biosynthetic process"/>
    <property type="evidence" value="ECO:0007669"/>
    <property type="project" value="TreeGrafter"/>
</dbReference>
<dbReference type="PANTHER" id="PTHR32282:SF31">
    <property type="entry name" value="PEPTIDOGLYCAN GLYCOSYLTRANSFERASE"/>
    <property type="match status" value="1"/>
</dbReference>
<evidence type="ECO:0000313" key="11">
    <source>
        <dbReference type="Proteomes" id="UP000000268"/>
    </source>
</evidence>
<dbReference type="GO" id="GO:0009002">
    <property type="term" value="F:serine-type D-Ala-D-Ala carboxypeptidase activity"/>
    <property type="evidence" value="ECO:0007669"/>
    <property type="project" value="UniProtKB-EC"/>
</dbReference>
<dbReference type="KEGG" id="amr:AM1_1744"/>
<evidence type="ECO:0000313" key="10">
    <source>
        <dbReference type="EMBL" id="ABW26765.1"/>
    </source>
</evidence>
<evidence type="ECO:0000259" key="9">
    <source>
        <dbReference type="PROSITE" id="PS50006"/>
    </source>
</evidence>
<dbReference type="InterPro" id="IPR036950">
    <property type="entry name" value="PBP_transglycosylase"/>
</dbReference>